<evidence type="ECO:0000313" key="1">
    <source>
        <dbReference type="EMBL" id="ACM06966.1"/>
    </source>
</evidence>
<name>B9L3D2_THERP</name>
<dbReference type="KEGG" id="tro:trd_A0297"/>
<organism evidence="1 2">
    <name type="scientific">Thermomicrobium roseum (strain ATCC 27502 / DSM 5159 / P-2)</name>
    <dbReference type="NCBI Taxonomy" id="309801"/>
    <lineage>
        <taxon>Bacteria</taxon>
        <taxon>Pseudomonadati</taxon>
        <taxon>Thermomicrobiota</taxon>
        <taxon>Thermomicrobia</taxon>
        <taxon>Thermomicrobiales</taxon>
        <taxon>Thermomicrobiaceae</taxon>
        <taxon>Thermomicrobium</taxon>
    </lineage>
</organism>
<dbReference type="EMBL" id="CP001276">
    <property type="protein sequence ID" value="ACM06966.1"/>
    <property type="molecule type" value="Genomic_DNA"/>
</dbReference>
<dbReference type="Proteomes" id="UP000000447">
    <property type="component" value="Plasmid unnamed"/>
</dbReference>
<proteinExistence type="predicted"/>
<dbReference type="HOGENOM" id="CLU_3223237_0_0_0"/>
<dbReference type="AlphaFoldDB" id="B9L3D2"/>
<keyword evidence="1" id="KW-0614">Plasmid</keyword>
<evidence type="ECO:0000313" key="2">
    <source>
        <dbReference type="Proteomes" id="UP000000447"/>
    </source>
</evidence>
<accession>B9L3D2</accession>
<reference evidence="1 2" key="1">
    <citation type="journal article" date="2009" name="PLoS ONE">
        <title>Complete genome sequence of the aerobic CO-oxidizing thermophile Thermomicrobium roseum.</title>
        <authorList>
            <person name="Wu D."/>
            <person name="Raymond J."/>
            <person name="Wu M."/>
            <person name="Chatterji S."/>
            <person name="Ren Q."/>
            <person name="Graham J.E."/>
            <person name="Bryant D.A."/>
            <person name="Robb F."/>
            <person name="Colman A."/>
            <person name="Tallon L.J."/>
            <person name="Badger J.H."/>
            <person name="Madupu R."/>
            <person name="Ward N.L."/>
            <person name="Eisen J.A."/>
        </authorList>
    </citation>
    <scope>NUCLEOTIDE SEQUENCE [LARGE SCALE GENOMIC DNA]</scope>
    <source>
        <strain evidence="2">ATCC 27502 / DSM 5159 / P-2</strain>
        <plasmid evidence="1">unnamed</plasmid>
    </source>
</reference>
<protein>
    <submittedName>
        <fullName evidence="1">Uncharacterized protein</fullName>
    </submittedName>
</protein>
<keyword evidence="2" id="KW-1185">Reference proteome</keyword>
<gene>
    <name evidence="1" type="ordered locus">trd_A0297</name>
</gene>
<sequence>MPTGCRAIEAGASSSVRSGPLRLLRGVRHEPLEAASSVHPARSD</sequence>
<geneLocation type="plasmid" evidence="2">
    <name>Tros</name>
</geneLocation>